<evidence type="ECO:0000256" key="6">
    <source>
        <dbReference type="SAM" id="Phobius"/>
    </source>
</evidence>
<proteinExistence type="predicted"/>
<evidence type="ECO:0000313" key="8">
    <source>
        <dbReference type="EMBL" id="MBB3109242.1"/>
    </source>
</evidence>
<dbReference type="InterPro" id="IPR002541">
    <property type="entry name" value="Cyt_c_assembly"/>
</dbReference>
<dbReference type="InterPro" id="IPR017562">
    <property type="entry name" value="Cyt_c_biogenesis_CcsA"/>
</dbReference>
<organism evidence="8 9">
    <name type="scientific">Paenibacillus phyllosphaerae</name>
    <dbReference type="NCBI Taxonomy" id="274593"/>
    <lineage>
        <taxon>Bacteria</taxon>
        <taxon>Bacillati</taxon>
        <taxon>Bacillota</taxon>
        <taxon>Bacilli</taxon>
        <taxon>Bacillales</taxon>
        <taxon>Paenibacillaceae</taxon>
        <taxon>Paenibacillus</taxon>
    </lineage>
</organism>
<evidence type="ECO:0000259" key="7">
    <source>
        <dbReference type="Pfam" id="PF01578"/>
    </source>
</evidence>
<feature type="transmembrane region" description="Helical" evidence="6">
    <location>
        <begin position="141"/>
        <end position="166"/>
    </location>
</feature>
<dbReference type="GO" id="GO:0005886">
    <property type="term" value="C:plasma membrane"/>
    <property type="evidence" value="ECO:0007669"/>
    <property type="project" value="TreeGrafter"/>
</dbReference>
<feature type="transmembrane region" description="Helical" evidence="6">
    <location>
        <begin position="53"/>
        <end position="73"/>
    </location>
</feature>
<feature type="transmembrane region" description="Helical" evidence="6">
    <location>
        <begin position="187"/>
        <end position="208"/>
    </location>
</feature>
<keyword evidence="4 6" id="KW-1133">Transmembrane helix</keyword>
<evidence type="ECO:0000256" key="3">
    <source>
        <dbReference type="ARBA" id="ARBA00022748"/>
    </source>
</evidence>
<name>A0A7W5FLP4_9BACL</name>
<evidence type="ECO:0000256" key="5">
    <source>
        <dbReference type="ARBA" id="ARBA00023136"/>
    </source>
</evidence>
<dbReference type="EMBL" id="JACHXK010000002">
    <property type="protein sequence ID" value="MBB3109242.1"/>
    <property type="molecule type" value="Genomic_DNA"/>
</dbReference>
<feature type="transmembrane region" description="Helical" evidence="6">
    <location>
        <begin position="331"/>
        <end position="350"/>
    </location>
</feature>
<sequence>MNSSLLTFSSDAYLVAFFLYCLGFISYGITIAGARYTKRDPKAYMKRWGRISYVISLLGFVSHVAFFFTRWIGGGHIPTSNMYEFISFLAMMIMLAFVVVHAIYRKAVIGLFTLPLIVIIVAYSMVFPQEVQPLIPALQSYWLKIHVTTAALGEAFFAVGFATALLQLLRVVDFREKSPRARRSQRWVEIVMIVGVIMIGYLVSVFGFRAAGYEAVFVQENVTITDAGVDNTETDEVVYSLPPIFKPFNSQVQEIDSFIGLKDGVFETPHWMKGVDAARKLNTIIWSIIAGLVVYAIIRLILRKPIGAVLHPFTRGIDPDDLDEISYRTIAIGYPLFTLGALVFAMIWAYEAWSRFWGWDPKEVWALITWLYYTAYLHLRLSRGWHGEKSAWLAVIGFIVVMFTLVGVNLVLVGLHSYAGV</sequence>
<accession>A0A7W5FLP4</accession>
<dbReference type="PANTHER" id="PTHR30071:SF1">
    <property type="entry name" value="CYTOCHROME B_B6 PROTEIN-RELATED"/>
    <property type="match status" value="1"/>
</dbReference>
<keyword evidence="2 6" id="KW-0812">Transmembrane</keyword>
<feature type="domain" description="Cytochrome c assembly protein" evidence="7">
    <location>
        <begin position="80"/>
        <end position="199"/>
    </location>
</feature>
<dbReference type="PANTHER" id="PTHR30071">
    <property type="entry name" value="HEME EXPORTER PROTEIN C"/>
    <property type="match status" value="1"/>
</dbReference>
<feature type="transmembrane region" description="Helical" evidence="6">
    <location>
        <begin position="12"/>
        <end position="32"/>
    </location>
</feature>
<gene>
    <name evidence="8" type="ORF">FHS18_001294</name>
</gene>
<dbReference type="GO" id="GO:0017004">
    <property type="term" value="P:cytochrome complex assembly"/>
    <property type="evidence" value="ECO:0007669"/>
    <property type="project" value="UniProtKB-KW"/>
</dbReference>
<comment type="subcellular location">
    <subcellularLocation>
        <location evidence="1">Membrane</location>
        <topology evidence="1">Multi-pass membrane protein</topology>
    </subcellularLocation>
</comment>
<dbReference type="Pfam" id="PF01578">
    <property type="entry name" value="Cytochrom_C_asm"/>
    <property type="match status" value="2"/>
</dbReference>
<feature type="transmembrane region" description="Helical" evidence="6">
    <location>
        <begin position="111"/>
        <end position="129"/>
    </location>
</feature>
<dbReference type="InterPro" id="IPR045062">
    <property type="entry name" value="Cyt_c_biogenesis_CcsA/CcmC"/>
</dbReference>
<evidence type="ECO:0000313" key="9">
    <source>
        <dbReference type="Proteomes" id="UP000570361"/>
    </source>
</evidence>
<comment type="caution">
    <text evidence="8">The sequence shown here is derived from an EMBL/GenBank/DDBJ whole genome shotgun (WGS) entry which is preliminary data.</text>
</comment>
<protein>
    <submittedName>
        <fullName evidence="8">Cytochrome c-type biogenesis protein CcsB</fullName>
    </submittedName>
</protein>
<keyword evidence="3" id="KW-0201">Cytochrome c-type biogenesis</keyword>
<dbReference type="RefSeq" id="WP_183598121.1">
    <property type="nucleotide sequence ID" value="NZ_JACHXK010000002.1"/>
</dbReference>
<feature type="transmembrane region" description="Helical" evidence="6">
    <location>
        <begin position="284"/>
        <end position="302"/>
    </location>
</feature>
<dbReference type="GO" id="GO:0020037">
    <property type="term" value="F:heme binding"/>
    <property type="evidence" value="ECO:0007669"/>
    <property type="project" value="InterPro"/>
</dbReference>
<reference evidence="8 9" key="1">
    <citation type="submission" date="2020-08" db="EMBL/GenBank/DDBJ databases">
        <title>Genomic Encyclopedia of Type Strains, Phase III (KMG-III): the genomes of soil and plant-associated and newly described type strains.</title>
        <authorList>
            <person name="Whitman W."/>
        </authorList>
    </citation>
    <scope>NUCLEOTIDE SEQUENCE [LARGE SCALE GENOMIC DNA]</scope>
    <source>
        <strain evidence="8 9">CECT 5862</strain>
    </source>
</reference>
<feature type="transmembrane region" description="Helical" evidence="6">
    <location>
        <begin position="85"/>
        <end position="104"/>
    </location>
</feature>
<evidence type="ECO:0000256" key="2">
    <source>
        <dbReference type="ARBA" id="ARBA00022692"/>
    </source>
</evidence>
<feature type="domain" description="Cytochrome c assembly protein" evidence="7">
    <location>
        <begin position="291"/>
        <end position="416"/>
    </location>
</feature>
<keyword evidence="5 6" id="KW-0472">Membrane</keyword>
<dbReference type="NCBIfam" id="TIGR03144">
    <property type="entry name" value="cytochr_II_ccsB"/>
    <property type="match status" value="1"/>
</dbReference>
<dbReference type="Proteomes" id="UP000570361">
    <property type="component" value="Unassembled WGS sequence"/>
</dbReference>
<evidence type="ECO:0000256" key="4">
    <source>
        <dbReference type="ARBA" id="ARBA00022989"/>
    </source>
</evidence>
<dbReference type="AlphaFoldDB" id="A0A7W5FLP4"/>
<evidence type="ECO:0000256" key="1">
    <source>
        <dbReference type="ARBA" id="ARBA00004141"/>
    </source>
</evidence>
<feature type="transmembrane region" description="Helical" evidence="6">
    <location>
        <begin position="362"/>
        <end position="379"/>
    </location>
</feature>
<feature type="transmembrane region" description="Helical" evidence="6">
    <location>
        <begin position="391"/>
        <end position="415"/>
    </location>
</feature>
<keyword evidence="9" id="KW-1185">Reference proteome</keyword>